<dbReference type="SUPFAM" id="SSF57850">
    <property type="entry name" value="RING/U-box"/>
    <property type="match status" value="1"/>
</dbReference>
<dbReference type="InterPro" id="IPR017907">
    <property type="entry name" value="Znf_RING_CS"/>
</dbReference>
<evidence type="ECO:0000256" key="2">
    <source>
        <dbReference type="ARBA" id="ARBA00022771"/>
    </source>
</evidence>
<dbReference type="InterPro" id="IPR013083">
    <property type="entry name" value="Znf_RING/FYVE/PHD"/>
</dbReference>
<protein>
    <recommendedName>
        <fullName evidence="5">RING-type domain-containing protein</fullName>
    </recommendedName>
</protein>
<name>A0A3G5AAJ2_9VIRU</name>
<dbReference type="GO" id="GO:0008270">
    <property type="term" value="F:zinc ion binding"/>
    <property type="evidence" value="ECO:0007669"/>
    <property type="project" value="UniProtKB-KW"/>
</dbReference>
<evidence type="ECO:0000259" key="5">
    <source>
        <dbReference type="PROSITE" id="PS50089"/>
    </source>
</evidence>
<feature type="domain" description="RING-type" evidence="5">
    <location>
        <begin position="79"/>
        <end position="119"/>
    </location>
</feature>
<dbReference type="InterPro" id="IPR001841">
    <property type="entry name" value="Znf_RING"/>
</dbReference>
<accession>A0A3G5AAJ2</accession>
<gene>
    <name evidence="6" type="ORF">Hyperionvirus17_32</name>
</gene>
<dbReference type="EMBL" id="MK072399">
    <property type="protein sequence ID" value="AYV84112.1"/>
    <property type="molecule type" value="Genomic_DNA"/>
</dbReference>
<evidence type="ECO:0000256" key="4">
    <source>
        <dbReference type="PROSITE-ProRule" id="PRU00175"/>
    </source>
</evidence>
<evidence type="ECO:0000256" key="3">
    <source>
        <dbReference type="ARBA" id="ARBA00022833"/>
    </source>
</evidence>
<evidence type="ECO:0000256" key="1">
    <source>
        <dbReference type="ARBA" id="ARBA00022723"/>
    </source>
</evidence>
<dbReference type="Gene3D" id="3.30.40.10">
    <property type="entry name" value="Zinc/RING finger domain, C3HC4 (zinc finger)"/>
    <property type="match status" value="1"/>
</dbReference>
<keyword evidence="1" id="KW-0479">Metal-binding</keyword>
<evidence type="ECO:0000313" key="6">
    <source>
        <dbReference type="EMBL" id="AYV84112.1"/>
    </source>
</evidence>
<dbReference type="PROSITE" id="PS00518">
    <property type="entry name" value="ZF_RING_1"/>
    <property type="match status" value="1"/>
</dbReference>
<keyword evidence="3" id="KW-0862">Zinc</keyword>
<dbReference type="PROSITE" id="PS50089">
    <property type="entry name" value="ZF_RING_2"/>
    <property type="match status" value="1"/>
</dbReference>
<keyword evidence="2 4" id="KW-0863">Zinc-finger</keyword>
<reference evidence="6" key="1">
    <citation type="submission" date="2018-10" db="EMBL/GenBank/DDBJ databases">
        <title>Hidden diversity of soil giant viruses.</title>
        <authorList>
            <person name="Schulz F."/>
            <person name="Alteio L."/>
            <person name="Goudeau D."/>
            <person name="Ryan E.M."/>
            <person name="Malmstrom R.R."/>
            <person name="Blanchard J."/>
            <person name="Woyke T."/>
        </authorList>
    </citation>
    <scope>NUCLEOTIDE SEQUENCE</scope>
    <source>
        <strain evidence="6">HYV1</strain>
    </source>
</reference>
<proteinExistence type="predicted"/>
<organism evidence="6">
    <name type="scientific">Hyperionvirus sp</name>
    <dbReference type="NCBI Taxonomy" id="2487770"/>
    <lineage>
        <taxon>Viruses</taxon>
        <taxon>Varidnaviria</taxon>
        <taxon>Bamfordvirae</taxon>
        <taxon>Nucleocytoviricota</taxon>
        <taxon>Megaviricetes</taxon>
        <taxon>Imitervirales</taxon>
        <taxon>Mimiviridae</taxon>
        <taxon>Klosneuvirinae</taxon>
    </lineage>
</organism>
<sequence>MDNKKLYDKEEINALLKRVNIHIYSDDYFIREINKVVEGSSQRASSPYYYCEKQVMKKIENLQQAYVKLYGDGSLEEECCICLEKTKFEGRVYFSCKHFVCNMCYIELKILDSKCPICRAVICVSHFSEKYALMCTGVSTRLYTFENGGYNSIVMAYFPEYNNESHSIFSNITYHEENYNRTQFIIRIYKLLEDGYIILLQQPKELKKWMNEVMLKDLAADPRIV</sequence>